<sequence>MKKFLVICKNTGQATAFKRVVLEHSEKNNLPIKWFFADDKNYLDTISEEGIDLVLISPEVILIEKQIKEVLDKKEVQYFSMKPIDFGLRRMEKLMPMLEPYINKQD</sequence>
<organism evidence="7 8">
    <name type="scientific">Clostridium rhizosphaerae</name>
    <dbReference type="NCBI Taxonomy" id="2803861"/>
    <lineage>
        <taxon>Bacteria</taxon>
        <taxon>Bacillati</taxon>
        <taxon>Bacillota</taxon>
        <taxon>Clostridia</taxon>
        <taxon>Eubacteriales</taxon>
        <taxon>Clostridiaceae</taxon>
        <taxon>Clostridium</taxon>
    </lineage>
</organism>
<evidence type="ECO:0000256" key="1">
    <source>
        <dbReference type="ARBA" id="ARBA00022448"/>
    </source>
</evidence>
<dbReference type="EMBL" id="JAESWC010000004">
    <property type="protein sequence ID" value="MBL4936241.1"/>
    <property type="molecule type" value="Genomic_DNA"/>
</dbReference>
<dbReference type="Gene3D" id="3.40.50.2300">
    <property type="match status" value="1"/>
</dbReference>
<evidence type="ECO:0000256" key="4">
    <source>
        <dbReference type="ARBA" id="ARBA00022683"/>
    </source>
</evidence>
<keyword evidence="1" id="KW-0813">Transport</keyword>
<feature type="domain" description="PTS EIIB type-3" evidence="6">
    <location>
        <begin position="1"/>
        <end position="106"/>
    </location>
</feature>
<evidence type="ECO:0000313" key="7">
    <source>
        <dbReference type="EMBL" id="MBL4936241.1"/>
    </source>
</evidence>
<evidence type="ECO:0000256" key="3">
    <source>
        <dbReference type="ARBA" id="ARBA00022597"/>
    </source>
</evidence>
<proteinExistence type="predicted"/>
<gene>
    <name evidence="7" type="ORF">JK636_10765</name>
</gene>
<keyword evidence="3" id="KW-0762">Sugar transport</keyword>
<evidence type="ECO:0000259" key="6">
    <source>
        <dbReference type="PROSITE" id="PS51100"/>
    </source>
</evidence>
<keyword evidence="2" id="KW-0597">Phosphoprotein</keyword>
<keyword evidence="8" id="KW-1185">Reference proteome</keyword>
<dbReference type="RefSeq" id="WP_202748946.1">
    <property type="nucleotide sequence ID" value="NZ_JAESWC010000004.1"/>
</dbReference>
<dbReference type="InterPro" id="IPR013012">
    <property type="entry name" value="PTS_EIIB_3"/>
</dbReference>
<evidence type="ECO:0000256" key="5">
    <source>
        <dbReference type="PROSITE-ProRule" id="PRU00423"/>
    </source>
</evidence>
<feature type="modified residue" description="Phosphocysteine; by EIIA" evidence="5">
    <location>
        <position position="8"/>
    </location>
</feature>
<evidence type="ECO:0000256" key="2">
    <source>
        <dbReference type="ARBA" id="ARBA00022553"/>
    </source>
</evidence>
<comment type="caution">
    <text evidence="7">The sequence shown here is derived from an EMBL/GenBank/DDBJ whole genome shotgun (WGS) entry which is preliminary data.</text>
</comment>
<keyword evidence="4" id="KW-0598">Phosphotransferase system</keyword>
<name>A0ABS1TA54_9CLOT</name>
<accession>A0ABS1TA54</accession>
<protein>
    <recommendedName>
        <fullName evidence="6">PTS EIIB type-3 domain-containing protein</fullName>
    </recommendedName>
</protein>
<dbReference type="PROSITE" id="PS51100">
    <property type="entry name" value="PTS_EIIB_TYPE_3"/>
    <property type="match status" value="1"/>
</dbReference>
<evidence type="ECO:0000313" key="8">
    <source>
        <dbReference type="Proteomes" id="UP000632377"/>
    </source>
</evidence>
<reference evidence="7 8" key="1">
    <citation type="submission" date="2021-01" db="EMBL/GenBank/DDBJ databases">
        <title>Genome public.</title>
        <authorList>
            <person name="Liu C."/>
            <person name="Sun Q."/>
        </authorList>
    </citation>
    <scope>NUCLEOTIDE SEQUENCE [LARGE SCALE GENOMIC DNA]</scope>
    <source>
        <strain evidence="7 8">YIM B02515</strain>
    </source>
</reference>
<dbReference type="Proteomes" id="UP000632377">
    <property type="component" value="Unassembled WGS sequence"/>
</dbReference>